<comment type="caution">
    <text evidence="3">The sequence shown here is derived from an EMBL/GenBank/DDBJ whole genome shotgun (WGS) entry which is preliminary data.</text>
</comment>
<keyword evidence="3" id="KW-0808">Transferase</keyword>
<evidence type="ECO:0000313" key="3">
    <source>
        <dbReference type="EMBL" id="KAF6472603.1"/>
    </source>
</evidence>
<dbReference type="Proteomes" id="UP000550707">
    <property type="component" value="Unassembled WGS sequence"/>
</dbReference>
<sequence>MANSGGSAVCNGHLHSHRKQSDSSQNGDCRRNGAVREAQQNGKPHFYEKPIVESFEEAPLHVMVFTYMGYGIGTLFGYFRDFLRNWGIEKCNAAVEREEQKVRIPISLDLCQRYSSLKCSQKQ</sequence>
<keyword evidence="4" id="KW-1185">Reference proteome</keyword>
<keyword evidence="2" id="KW-0472">Membrane</keyword>
<keyword evidence="2" id="KW-1133">Transmembrane helix</keyword>
<evidence type="ECO:0000256" key="2">
    <source>
        <dbReference type="SAM" id="Phobius"/>
    </source>
</evidence>
<feature type="transmembrane region" description="Helical" evidence="2">
    <location>
        <begin position="58"/>
        <end position="79"/>
    </location>
</feature>
<protein>
    <submittedName>
        <fullName evidence="3">Serine palmitoyltransferase long chain base subunit 3</fullName>
    </submittedName>
</protein>
<feature type="region of interest" description="Disordered" evidence="1">
    <location>
        <begin position="1"/>
        <end position="42"/>
    </location>
</feature>
<dbReference type="GO" id="GO:0016740">
    <property type="term" value="F:transferase activity"/>
    <property type="evidence" value="ECO:0007669"/>
    <property type="project" value="UniProtKB-KW"/>
</dbReference>
<keyword evidence="2" id="KW-0812">Transmembrane</keyword>
<gene>
    <name evidence="3" type="ORF">HJG59_017358</name>
</gene>
<reference evidence="3 4" key="1">
    <citation type="journal article" date="2020" name="Nature">
        <title>Six reference-quality genomes reveal evolution of bat adaptations.</title>
        <authorList>
            <person name="Jebb D."/>
            <person name="Huang Z."/>
            <person name="Pippel M."/>
            <person name="Hughes G.M."/>
            <person name="Lavrichenko K."/>
            <person name="Devanna P."/>
            <person name="Winkler S."/>
            <person name="Jermiin L.S."/>
            <person name="Skirmuntt E.C."/>
            <person name="Katzourakis A."/>
            <person name="Burkitt-Gray L."/>
            <person name="Ray D.A."/>
            <person name="Sullivan K.A.M."/>
            <person name="Roscito J.G."/>
            <person name="Kirilenko B.M."/>
            <person name="Davalos L.M."/>
            <person name="Corthals A.P."/>
            <person name="Power M.L."/>
            <person name="Jones G."/>
            <person name="Ransome R.D."/>
            <person name="Dechmann D.K.N."/>
            <person name="Locatelli A.G."/>
            <person name="Puechmaille S.J."/>
            <person name="Fedrigo O."/>
            <person name="Jarvis E.D."/>
            <person name="Hiller M."/>
            <person name="Vernes S.C."/>
            <person name="Myers E.W."/>
            <person name="Teeling E.C."/>
        </authorList>
    </citation>
    <scope>NUCLEOTIDE SEQUENCE [LARGE SCALE GENOMIC DNA]</scope>
    <source>
        <strain evidence="3">MMolMol1</strain>
        <tissue evidence="3">Muscle</tissue>
    </source>
</reference>
<accession>A0A7J8HJY2</accession>
<dbReference type="EMBL" id="JACASF010000006">
    <property type="protein sequence ID" value="KAF6472603.1"/>
    <property type="molecule type" value="Genomic_DNA"/>
</dbReference>
<dbReference type="AlphaFoldDB" id="A0A7J8HJY2"/>
<evidence type="ECO:0000313" key="4">
    <source>
        <dbReference type="Proteomes" id="UP000550707"/>
    </source>
</evidence>
<proteinExistence type="predicted"/>
<name>A0A7J8HJY2_MOLMO</name>
<organism evidence="3 4">
    <name type="scientific">Molossus molossus</name>
    <name type="common">Pallas' mastiff bat</name>
    <name type="synonym">Vespertilio molossus</name>
    <dbReference type="NCBI Taxonomy" id="27622"/>
    <lineage>
        <taxon>Eukaryota</taxon>
        <taxon>Metazoa</taxon>
        <taxon>Chordata</taxon>
        <taxon>Craniata</taxon>
        <taxon>Vertebrata</taxon>
        <taxon>Euteleostomi</taxon>
        <taxon>Mammalia</taxon>
        <taxon>Eutheria</taxon>
        <taxon>Laurasiatheria</taxon>
        <taxon>Chiroptera</taxon>
        <taxon>Yangochiroptera</taxon>
        <taxon>Molossidae</taxon>
        <taxon>Molossus</taxon>
    </lineage>
</organism>
<evidence type="ECO:0000256" key="1">
    <source>
        <dbReference type="SAM" id="MobiDB-lite"/>
    </source>
</evidence>